<evidence type="ECO:0000313" key="3">
    <source>
        <dbReference type="EMBL" id="AXG77203.1"/>
    </source>
</evidence>
<dbReference type="GO" id="GO:0016491">
    <property type="term" value="F:oxidoreductase activity"/>
    <property type="evidence" value="ECO:0007669"/>
    <property type="project" value="InterPro"/>
</dbReference>
<dbReference type="InterPro" id="IPR036249">
    <property type="entry name" value="Thioredoxin-like_sf"/>
</dbReference>
<sequence length="264" mass="28074">MRVEIWSDIACPWCYIGKARFEKGLAGFAHRDGVEVVHRSFELDPGRAKGDTVQVTDMLAAKYGRGADEVRAMEEHVATQARSEGLGYRSEGRDHGSTFDIHRLLHLARARGRQNELLDLAYRANFAEERSVYDDGTLVRLAVEAGLAETEVREVLADPDAYADAVRDDEREAAELGANGVPFFVFDRRIGVSGGQPAEVFTQALEQAWGSRTTVTMVGAGAGSGEVSGEAGGEVCDTDGACAVPASKSGPASDPASAQAGAPS</sequence>
<dbReference type="PANTHER" id="PTHR13887:SF41">
    <property type="entry name" value="THIOREDOXIN SUPERFAMILY PROTEIN"/>
    <property type="match status" value="1"/>
</dbReference>
<organism evidence="3 4">
    <name type="scientific">Streptomyces paludis</name>
    <dbReference type="NCBI Taxonomy" id="2282738"/>
    <lineage>
        <taxon>Bacteria</taxon>
        <taxon>Bacillati</taxon>
        <taxon>Actinomycetota</taxon>
        <taxon>Actinomycetes</taxon>
        <taxon>Kitasatosporales</taxon>
        <taxon>Streptomycetaceae</taxon>
        <taxon>Streptomyces</taxon>
    </lineage>
</organism>
<dbReference type="AlphaFoldDB" id="A0A345HKH9"/>
<name>A0A345HKH9_9ACTN</name>
<dbReference type="EMBL" id="CP031194">
    <property type="protein sequence ID" value="AXG77203.1"/>
    <property type="molecule type" value="Genomic_DNA"/>
</dbReference>
<dbReference type="Gene3D" id="3.40.30.10">
    <property type="entry name" value="Glutaredoxin"/>
    <property type="match status" value="1"/>
</dbReference>
<evidence type="ECO:0000313" key="4">
    <source>
        <dbReference type="Proteomes" id="UP000253868"/>
    </source>
</evidence>
<dbReference type="SUPFAM" id="SSF52833">
    <property type="entry name" value="Thioredoxin-like"/>
    <property type="match status" value="1"/>
</dbReference>
<keyword evidence="4" id="KW-1185">Reference proteome</keyword>
<dbReference type="CDD" id="cd03024">
    <property type="entry name" value="DsbA_FrnE"/>
    <property type="match status" value="1"/>
</dbReference>
<protein>
    <submittedName>
        <fullName evidence="3">DsbA family oxidoreductase</fullName>
    </submittedName>
</protein>
<proteinExistence type="predicted"/>
<feature type="domain" description="DSBA-like thioredoxin" evidence="2">
    <location>
        <begin position="3"/>
        <end position="205"/>
    </location>
</feature>
<gene>
    <name evidence="3" type="ORF">DVK44_05355</name>
</gene>
<dbReference type="Proteomes" id="UP000253868">
    <property type="component" value="Chromosome"/>
</dbReference>
<evidence type="ECO:0000259" key="2">
    <source>
        <dbReference type="Pfam" id="PF01323"/>
    </source>
</evidence>
<accession>A0A345HKH9</accession>
<dbReference type="Pfam" id="PF01323">
    <property type="entry name" value="DSBA"/>
    <property type="match status" value="1"/>
</dbReference>
<dbReference type="InterPro" id="IPR001853">
    <property type="entry name" value="DSBA-like_thioredoxin_dom"/>
</dbReference>
<evidence type="ECO:0000256" key="1">
    <source>
        <dbReference type="SAM" id="MobiDB-lite"/>
    </source>
</evidence>
<reference evidence="4" key="1">
    <citation type="submission" date="2018-07" db="EMBL/GenBank/DDBJ databases">
        <authorList>
            <person name="Zhao J."/>
        </authorList>
    </citation>
    <scope>NUCLEOTIDE SEQUENCE [LARGE SCALE GENOMIC DNA]</scope>
    <source>
        <strain evidence="4">GSSD-12</strain>
    </source>
</reference>
<dbReference type="OrthoDB" id="9799122at2"/>
<dbReference type="RefSeq" id="WP_114658573.1">
    <property type="nucleotide sequence ID" value="NZ_CP031194.1"/>
</dbReference>
<dbReference type="PANTHER" id="PTHR13887">
    <property type="entry name" value="GLUTATHIONE S-TRANSFERASE KAPPA"/>
    <property type="match status" value="1"/>
</dbReference>
<feature type="region of interest" description="Disordered" evidence="1">
    <location>
        <begin position="242"/>
        <end position="264"/>
    </location>
</feature>
<dbReference type="KEGG" id="spad:DVK44_05355"/>